<keyword evidence="3" id="KW-0998">Cell outer membrane</keyword>
<evidence type="ECO:0000256" key="4">
    <source>
        <dbReference type="PROSITE-ProRule" id="PRU00473"/>
    </source>
</evidence>
<dbReference type="PROSITE" id="PS51257">
    <property type="entry name" value="PROKAR_LIPOPROTEIN"/>
    <property type="match status" value="1"/>
</dbReference>
<dbReference type="CDD" id="cd07185">
    <property type="entry name" value="OmpA_C-like"/>
    <property type="match status" value="1"/>
</dbReference>
<gene>
    <name evidence="6" type="ORF">M0G41_17510</name>
</gene>
<dbReference type="InterPro" id="IPR050330">
    <property type="entry name" value="Bact_OuterMem_StrucFunc"/>
</dbReference>
<keyword evidence="2 4" id="KW-0472">Membrane</keyword>
<evidence type="ECO:0000256" key="2">
    <source>
        <dbReference type="ARBA" id="ARBA00023136"/>
    </source>
</evidence>
<evidence type="ECO:0000256" key="1">
    <source>
        <dbReference type="ARBA" id="ARBA00004442"/>
    </source>
</evidence>
<dbReference type="SUPFAM" id="SSF103088">
    <property type="entry name" value="OmpA-like"/>
    <property type="match status" value="1"/>
</dbReference>
<dbReference type="PRINTS" id="PR01021">
    <property type="entry name" value="OMPADOMAIN"/>
</dbReference>
<feature type="domain" description="OmpA-like" evidence="5">
    <location>
        <begin position="75"/>
        <end position="195"/>
    </location>
</feature>
<dbReference type="Gene3D" id="3.30.1330.60">
    <property type="entry name" value="OmpA-like domain"/>
    <property type="match status" value="1"/>
</dbReference>
<evidence type="ECO:0000256" key="3">
    <source>
        <dbReference type="ARBA" id="ARBA00023237"/>
    </source>
</evidence>
<dbReference type="RefSeq" id="WP_248211411.1">
    <property type="nucleotide sequence ID" value="NZ_JALNMH010000018.1"/>
</dbReference>
<dbReference type="Proteomes" id="UP001431449">
    <property type="component" value="Unassembled WGS sequence"/>
</dbReference>
<dbReference type="EMBL" id="JALNMH010000018">
    <property type="protein sequence ID" value="MCK7595457.1"/>
    <property type="molecule type" value="Genomic_DNA"/>
</dbReference>
<dbReference type="Pfam" id="PF00691">
    <property type="entry name" value="OmpA"/>
    <property type="match status" value="1"/>
</dbReference>
<comment type="caution">
    <text evidence="6">The sequence shown here is derived from an EMBL/GenBank/DDBJ whole genome shotgun (WGS) entry which is preliminary data.</text>
</comment>
<evidence type="ECO:0000259" key="5">
    <source>
        <dbReference type="PROSITE" id="PS51123"/>
    </source>
</evidence>
<organism evidence="6 7">
    <name type="scientific">Pseudomarimonas salicorniae</name>
    <dbReference type="NCBI Taxonomy" id="2933270"/>
    <lineage>
        <taxon>Bacteria</taxon>
        <taxon>Pseudomonadati</taxon>
        <taxon>Pseudomonadota</taxon>
        <taxon>Gammaproteobacteria</taxon>
        <taxon>Lysobacterales</taxon>
        <taxon>Lysobacteraceae</taxon>
        <taxon>Pseudomarimonas</taxon>
    </lineage>
</organism>
<evidence type="ECO:0000313" key="7">
    <source>
        <dbReference type="Proteomes" id="UP001431449"/>
    </source>
</evidence>
<dbReference type="InterPro" id="IPR036737">
    <property type="entry name" value="OmpA-like_sf"/>
</dbReference>
<dbReference type="PANTHER" id="PTHR30329">
    <property type="entry name" value="STATOR ELEMENT OF FLAGELLAR MOTOR COMPLEX"/>
    <property type="match status" value="1"/>
</dbReference>
<proteinExistence type="predicted"/>
<dbReference type="InterPro" id="IPR006664">
    <property type="entry name" value="OMP_bac"/>
</dbReference>
<reference evidence="6" key="1">
    <citation type="submission" date="2022-04" db="EMBL/GenBank/DDBJ databases">
        <title>Lysobacter sp. CAU 1642 isolated from sea sand.</title>
        <authorList>
            <person name="Kim W."/>
        </authorList>
    </citation>
    <scope>NUCLEOTIDE SEQUENCE</scope>
    <source>
        <strain evidence="6">CAU 1642</strain>
    </source>
</reference>
<keyword evidence="7" id="KW-1185">Reference proteome</keyword>
<dbReference type="PROSITE" id="PS51123">
    <property type="entry name" value="OMPA_2"/>
    <property type="match status" value="1"/>
</dbReference>
<accession>A0ABT0GM60</accession>
<name>A0ABT0GM60_9GAMM</name>
<dbReference type="PANTHER" id="PTHR30329:SF21">
    <property type="entry name" value="LIPOPROTEIN YIAD-RELATED"/>
    <property type="match status" value="1"/>
</dbReference>
<protein>
    <submittedName>
        <fullName evidence="6">OmpA family protein</fullName>
    </submittedName>
</protein>
<sequence length="197" mass="21388">MRPSMTHATLATACALALGACTSYVKKEDFDRTLGELRSEHAALKSQVDANRSAIESLRQSMEKRLADHDAKLTELTGRLHVDMNVHFAYDDATLREVDKPALDSFAKVIREHHPQASVTVEGFTDAAGDPTYNKQLGQRRAEAVKDHLLAAGLAADKLRAVSYGEAKDRQLSPGAWGDGGLANRRVTLVVDLPPAS</sequence>
<evidence type="ECO:0000313" key="6">
    <source>
        <dbReference type="EMBL" id="MCK7595457.1"/>
    </source>
</evidence>
<comment type="subcellular location">
    <subcellularLocation>
        <location evidence="1">Cell outer membrane</location>
    </subcellularLocation>
</comment>
<dbReference type="InterPro" id="IPR006665">
    <property type="entry name" value="OmpA-like"/>
</dbReference>